<dbReference type="Gene3D" id="3.40.50.2000">
    <property type="entry name" value="Glycogen Phosphorylase B"/>
    <property type="match status" value="2"/>
</dbReference>
<proteinExistence type="predicted"/>
<dbReference type="AlphaFoldDB" id="A0A9W6B8Q9"/>
<protein>
    <submittedName>
        <fullName evidence="3">Heptosyltransferase</fullName>
    </submittedName>
</protein>
<dbReference type="Pfam" id="PF01075">
    <property type="entry name" value="Glyco_transf_9"/>
    <property type="match status" value="1"/>
</dbReference>
<dbReference type="InterPro" id="IPR002201">
    <property type="entry name" value="Glyco_trans_9"/>
</dbReference>
<keyword evidence="4" id="KW-1185">Reference proteome</keyword>
<evidence type="ECO:0000313" key="4">
    <source>
        <dbReference type="Proteomes" id="UP001143545"/>
    </source>
</evidence>
<evidence type="ECO:0000256" key="2">
    <source>
        <dbReference type="ARBA" id="ARBA00022679"/>
    </source>
</evidence>
<reference evidence="3" key="1">
    <citation type="submission" date="2022-07" db="EMBL/GenBank/DDBJ databases">
        <title>Taxonomy of Novel Oxalotrophic and Methylotrophic Bacteria.</title>
        <authorList>
            <person name="Sahin N."/>
            <person name="Tani A."/>
        </authorList>
    </citation>
    <scope>NUCLEOTIDE SEQUENCE</scope>
    <source>
        <strain evidence="3">AM327</strain>
    </source>
</reference>
<dbReference type="GO" id="GO:0009244">
    <property type="term" value="P:lipopolysaccharide core region biosynthetic process"/>
    <property type="evidence" value="ECO:0007669"/>
    <property type="project" value="TreeGrafter"/>
</dbReference>
<evidence type="ECO:0000313" key="3">
    <source>
        <dbReference type="EMBL" id="GLB53564.1"/>
    </source>
</evidence>
<dbReference type="InterPro" id="IPR051199">
    <property type="entry name" value="LPS_LOS_Heptosyltrfase"/>
</dbReference>
<dbReference type="PANTHER" id="PTHR30160:SF7">
    <property type="entry name" value="ADP-HEPTOSE--LPS HEPTOSYLTRANSFERASE 2"/>
    <property type="match status" value="1"/>
</dbReference>
<comment type="caution">
    <text evidence="3">The sequence shown here is derived from an EMBL/GenBank/DDBJ whole genome shotgun (WGS) entry which is preliminary data.</text>
</comment>
<sequence length="342" mass="39059">MIGDVLTSTMICDNLKLRYPKATIDFVANENTLAVLENHPHIDSVIVFKNEFRKNKIAFLKFLKEIKQKKYDAVIDAYGKIESNLISLSAKADLKISYTKTYTSWIYNETHHTHDNPDPKMTLAIKNRVSLLSSFKIPENQLILSPSIYLSDKEKEDAKHFLKTNGISSDENIIMISVLGSSNIKTYPAAYMAKVIDTIVSYKPYTILFNYIPSQEQKAKEIFDLCTPKTQKHIKFNIFSNSLRGFLGIVSQCKALIGNEGGAINMAKALQTPTFAIFAPFTGKAGWFIDQNNHKAVHLKDYKPDLLNHLKRKEIIEQIDTFHKEFTPEMFSEYLTDFLKNL</sequence>
<keyword evidence="1" id="KW-0328">Glycosyltransferase</keyword>
<organism evidence="3 4">
    <name type="scientific">Neptunitalea chrysea</name>
    <dbReference type="NCBI Taxonomy" id="1647581"/>
    <lineage>
        <taxon>Bacteria</taxon>
        <taxon>Pseudomonadati</taxon>
        <taxon>Bacteroidota</taxon>
        <taxon>Flavobacteriia</taxon>
        <taxon>Flavobacteriales</taxon>
        <taxon>Flavobacteriaceae</taxon>
        <taxon>Neptunitalea</taxon>
    </lineage>
</organism>
<dbReference type="SUPFAM" id="SSF53756">
    <property type="entry name" value="UDP-Glycosyltransferase/glycogen phosphorylase"/>
    <property type="match status" value="1"/>
</dbReference>
<dbReference type="EMBL" id="BRVP01000019">
    <property type="protein sequence ID" value="GLB53564.1"/>
    <property type="molecule type" value="Genomic_DNA"/>
</dbReference>
<dbReference type="GO" id="GO:0008713">
    <property type="term" value="F:ADP-heptose-lipopolysaccharide heptosyltransferase activity"/>
    <property type="evidence" value="ECO:0007669"/>
    <property type="project" value="TreeGrafter"/>
</dbReference>
<gene>
    <name evidence="3" type="ORF">NBRC110019_26050</name>
</gene>
<dbReference type="CDD" id="cd03789">
    <property type="entry name" value="GT9_LPS_heptosyltransferase"/>
    <property type="match status" value="1"/>
</dbReference>
<keyword evidence="2" id="KW-0808">Transferase</keyword>
<dbReference type="Proteomes" id="UP001143545">
    <property type="component" value="Unassembled WGS sequence"/>
</dbReference>
<dbReference type="PANTHER" id="PTHR30160">
    <property type="entry name" value="TETRAACYLDISACCHARIDE 4'-KINASE-RELATED"/>
    <property type="match status" value="1"/>
</dbReference>
<evidence type="ECO:0000256" key="1">
    <source>
        <dbReference type="ARBA" id="ARBA00022676"/>
    </source>
</evidence>
<accession>A0A9W6B8Q9</accession>
<name>A0A9W6B8Q9_9FLAO</name>
<dbReference type="GO" id="GO:0005829">
    <property type="term" value="C:cytosol"/>
    <property type="evidence" value="ECO:0007669"/>
    <property type="project" value="TreeGrafter"/>
</dbReference>